<dbReference type="PRINTS" id="PR00368">
    <property type="entry name" value="FADPNR"/>
</dbReference>
<dbReference type="InterPro" id="IPR023753">
    <property type="entry name" value="FAD/NAD-binding_dom"/>
</dbReference>
<feature type="binding site" evidence="4">
    <location>
        <begin position="139"/>
        <end position="141"/>
    </location>
    <ligand>
        <name>FAD</name>
        <dbReference type="ChEBI" id="CHEBI:57692"/>
    </ligand>
</feature>
<dbReference type="OrthoDB" id="9807946at2"/>
<comment type="cofactor">
    <cofactor evidence="4">
        <name>FAD</name>
        <dbReference type="ChEBI" id="CHEBI:57692"/>
    </cofactor>
    <text evidence="4">Binds 1 FAD per subunit.</text>
</comment>
<keyword evidence="2" id="KW-0285">Flavoprotein</keyword>
<feature type="domain" description="FAD/NAD(P)-binding" evidence="6">
    <location>
        <begin position="5"/>
        <end position="315"/>
    </location>
</feature>
<feature type="domain" description="Pyridine nucleotide-disulphide oxidoreductase dimerisation" evidence="5">
    <location>
        <begin position="336"/>
        <end position="434"/>
    </location>
</feature>
<dbReference type="Pfam" id="PF07992">
    <property type="entry name" value="Pyr_redox_2"/>
    <property type="match status" value="1"/>
</dbReference>
<evidence type="ECO:0000313" key="7">
    <source>
        <dbReference type="EMBL" id="GBF80437.1"/>
    </source>
</evidence>
<dbReference type="PANTHER" id="PTHR43014">
    <property type="entry name" value="MERCURIC REDUCTASE"/>
    <property type="match status" value="1"/>
</dbReference>
<proteinExistence type="inferred from homology"/>
<dbReference type="SUPFAM" id="SSF55424">
    <property type="entry name" value="FAD/NAD-linked reductases, dimerisation (C-terminal) domain"/>
    <property type="match status" value="1"/>
</dbReference>
<evidence type="ECO:0000259" key="5">
    <source>
        <dbReference type="Pfam" id="PF02852"/>
    </source>
</evidence>
<keyword evidence="4" id="KW-0547">Nucleotide-binding</keyword>
<dbReference type="PRINTS" id="PR00411">
    <property type="entry name" value="PNDRDTASEI"/>
</dbReference>
<reference evidence="8" key="1">
    <citation type="submission" date="2017-05" db="EMBL/GenBank/DDBJ databases">
        <title>Physiological properties and genetic analysis related to exopolysaccharide production of fresh-water unicellular cyanobacterium Aphanothece sacrum, Suizenji Nori, that has been cultured as a food source in Japan.</title>
        <authorList>
            <person name="Kanesaki Y."/>
            <person name="Yoshikawa S."/>
            <person name="Ohki K."/>
        </authorList>
    </citation>
    <scope>NUCLEOTIDE SEQUENCE [LARGE SCALE GENOMIC DNA]</scope>
    <source>
        <strain evidence="8">FPU1</strain>
    </source>
</reference>
<accession>A0A401IGL7</accession>
<dbReference type="InterPro" id="IPR004099">
    <property type="entry name" value="Pyr_nucl-diS_OxRdtase_dimer"/>
</dbReference>
<evidence type="ECO:0000259" key="6">
    <source>
        <dbReference type="Pfam" id="PF07992"/>
    </source>
</evidence>
<dbReference type="SUPFAM" id="SSF51905">
    <property type="entry name" value="FAD/NAD(P)-binding domain"/>
    <property type="match status" value="1"/>
</dbReference>
<dbReference type="GO" id="GO:0000166">
    <property type="term" value="F:nucleotide binding"/>
    <property type="evidence" value="ECO:0007669"/>
    <property type="project" value="UniProtKB-KW"/>
</dbReference>
<dbReference type="AlphaFoldDB" id="A0A401IGL7"/>
<keyword evidence="3 4" id="KW-0274">FAD</keyword>
<dbReference type="Pfam" id="PF02852">
    <property type="entry name" value="Pyr_redox_dim"/>
    <property type="match status" value="1"/>
</dbReference>
<sequence>MSLDYDLVIIGNTPEASYAALEAVKLKARVAWVLGEKETNTYTEIDRCTFSYLTQLDKQWQILTKWNLNTQLISNLNLTQIKYWTNQVKQDIQEAYSLSNLASAGVDIITESGEFCRLPNLGFIVKNRTLRSRYYLLATGSIFSIPDIEGLAEVDYLTPETLELDKLSNNLIIFSQTPAGIELAQNLNRIGKQITLIVENHNILPQEDTDAVKLIQSQLEAEGIKLLINCPIIQIKEIDHKKWIQAGNKAIEADEIILVTNQQPNIKGLNLEGVKVAIKIHRVIVNKKLQTTNPKIYSFGNIIREYSLSNIAQYEANIIIKNTLFYPFFKVNYKTVPIAIITNPSLARVGLTETQARQQYKNDIIIIKQNFNTLSKANIMGETTGFCKIITRRNGIIIGGHIVGIQSDELINLIALAMKNNIKIQQLSKILPPYTAVSNILFELSRHWQYQRFKNNKTLNYWLETLLFWRRKWLK</sequence>
<protein>
    <submittedName>
        <fullName evidence="7">Mercuric reductase</fullName>
    </submittedName>
</protein>
<dbReference type="Gene3D" id="3.50.50.60">
    <property type="entry name" value="FAD/NAD(P)-binding domain"/>
    <property type="match status" value="2"/>
</dbReference>
<dbReference type="Proteomes" id="UP000287247">
    <property type="component" value="Unassembled WGS sequence"/>
</dbReference>
<dbReference type="InterPro" id="IPR036188">
    <property type="entry name" value="FAD/NAD-bd_sf"/>
</dbReference>
<dbReference type="InterPro" id="IPR001100">
    <property type="entry name" value="Pyr_nuc-diS_OxRdtase"/>
</dbReference>
<evidence type="ECO:0000313" key="8">
    <source>
        <dbReference type="Proteomes" id="UP000287247"/>
    </source>
</evidence>
<dbReference type="GO" id="GO:0016491">
    <property type="term" value="F:oxidoreductase activity"/>
    <property type="evidence" value="ECO:0007669"/>
    <property type="project" value="InterPro"/>
</dbReference>
<name>A0A401IGL7_APHSA</name>
<dbReference type="PIRSF" id="PIRSF000350">
    <property type="entry name" value="Mercury_reductase_MerA"/>
    <property type="match status" value="1"/>
</dbReference>
<dbReference type="RefSeq" id="WP_124975375.1">
    <property type="nucleotide sequence ID" value="NZ_BDQK01000008.1"/>
</dbReference>
<dbReference type="PANTHER" id="PTHR43014:SF5">
    <property type="entry name" value="GLUTATHIONE REDUCTASE (NADPH)"/>
    <property type="match status" value="1"/>
</dbReference>
<keyword evidence="8" id="KW-1185">Reference proteome</keyword>
<feature type="binding site" evidence="4">
    <location>
        <position position="113"/>
    </location>
    <ligand>
        <name>FAD</name>
        <dbReference type="ChEBI" id="CHEBI:57692"/>
    </ligand>
</feature>
<evidence type="ECO:0000256" key="3">
    <source>
        <dbReference type="ARBA" id="ARBA00022827"/>
    </source>
</evidence>
<comment type="caution">
    <text evidence="7">The sequence shown here is derived from an EMBL/GenBank/DDBJ whole genome shotgun (WGS) entry which is preliminary data.</text>
</comment>
<evidence type="ECO:0000256" key="2">
    <source>
        <dbReference type="ARBA" id="ARBA00022630"/>
    </source>
</evidence>
<dbReference type="InterPro" id="IPR016156">
    <property type="entry name" value="FAD/NAD-linked_Rdtase_dimer_sf"/>
</dbReference>
<organism evidence="7 8">
    <name type="scientific">Aphanothece sacrum FPU1</name>
    <dbReference type="NCBI Taxonomy" id="1920663"/>
    <lineage>
        <taxon>Bacteria</taxon>
        <taxon>Bacillati</taxon>
        <taxon>Cyanobacteriota</taxon>
        <taxon>Cyanophyceae</taxon>
        <taxon>Oscillatoriophycideae</taxon>
        <taxon>Chroococcales</taxon>
        <taxon>Aphanothecaceae</taxon>
        <taxon>Aphanothece</taxon>
    </lineage>
</organism>
<comment type="similarity">
    <text evidence="1">Belongs to the class-I pyridine nucleotide-disulfide oxidoreductase family.</text>
</comment>
<evidence type="ECO:0000256" key="1">
    <source>
        <dbReference type="ARBA" id="ARBA00007532"/>
    </source>
</evidence>
<dbReference type="EMBL" id="BDQK01000008">
    <property type="protein sequence ID" value="GBF80437.1"/>
    <property type="molecule type" value="Genomic_DNA"/>
</dbReference>
<dbReference type="Gene3D" id="3.30.390.30">
    <property type="match status" value="1"/>
</dbReference>
<evidence type="ECO:0000256" key="4">
    <source>
        <dbReference type="PIRSR" id="PIRSR000350-3"/>
    </source>
</evidence>
<gene>
    <name evidence="7" type="ORF">AsFPU1_1838</name>
</gene>